<dbReference type="EMBL" id="AP027041">
    <property type="protein sequence ID" value="BDU15193.1"/>
    <property type="molecule type" value="Genomic_DNA"/>
</dbReference>
<proteinExistence type="predicted"/>
<keyword evidence="2" id="KW-1185">Reference proteome</keyword>
<gene>
    <name evidence="1" type="ORF">LA521A_03940</name>
</gene>
<evidence type="ECO:0000313" key="2">
    <source>
        <dbReference type="Proteomes" id="UP001317822"/>
    </source>
</evidence>
<dbReference type="RefSeq" id="WP_281780715.1">
    <property type="nucleotide sequence ID" value="NZ_AP027041.1"/>
</dbReference>
<sequence>MSKDASEAALASYEILIRSVGQGIREVHGNTTWESVQARAESLWHLYAVTTGLDWPQVAERVREAWRSAGEPGDKSQE</sequence>
<organism evidence="1 2">
    <name type="scientific">Lysobacter auxotrophicus</name>
    <dbReference type="NCBI Taxonomy" id="2992573"/>
    <lineage>
        <taxon>Bacteria</taxon>
        <taxon>Pseudomonadati</taxon>
        <taxon>Pseudomonadota</taxon>
        <taxon>Gammaproteobacteria</taxon>
        <taxon>Lysobacterales</taxon>
        <taxon>Lysobacteraceae</taxon>
        <taxon>Lysobacter</taxon>
    </lineage>
</organism>
<protein>
    <submittedName>
        <fullName evidence="1">Uncharacterized protein</fullName>
    </submittedName>
</protein>
<reference evidence="1 2" key="1">
    <citation type="journal article" date="2023" name="Int. J. Syst. Evol. Microbiol.">
        <title>Physiological and genomic analyses of cobalamin (vitamin B12)-auxotrophy of Lysobacter auxotrophicus sp. nov., a methionine-auxotrophic chitinolytic bacterium isolated from chitin-treated soil.</title>
        <authorList>
            <person name="Saito A."/>
            <person name="Dohra H."/>
            <person name="Hamada M."/>
            <person name="Moriuchi R."/>
            <person name="Kotsuchibashi Y."/>
            <person name="Mori K."/>
        </authorList>
    </citation>
    <scope>NUCLEOTIDE SEQUENCE [LARGE SCALE GENOMIC DNA]</scope>
    <source>
        <strain evidence="1 2">5-21a</strain>
    </source>
</reference>
<accession>A0ABN6UHY0</accession>
<dbReference type="Proteomes" id="UP001317822">
    <property type="component" value="Chromosome"/>
</dbReference>
<evidence type="ECO:0000313" key="1">
    <source>
        <dbReference type="EMBL" id="BDU15193.1"/>
    </source>
</evidence>
<name>A0ABN6UHY0_9GAMM</name>